<evidence type="ECO:0000259" key="6">
    <source>
        <dbReference type="Pfam" id="PF01408"/>
    </source>
</evidence>
<accession>A0A7C8PV72</accession>
<dbReference type="GO" id="GO:0000166">
    <property type="term" value="F:nucleotide binding"/>
    <property type="evidence" value="ECO:0007669"/>
    <property type="project" value="InterPro"/>
</dbReference>
<dbReference type="EC" id="1.1.1.179" evidence="3"/>
<dbReference type="InterPro" id="IPR036291">
    <property type="entry name" value="NAD(P)-bd_dom_sf"/>
</dbReference>
<comment type="caution">
    <text evidence="7">The sequence shown here is derived from an EMBL/GenBank/DDBJ whole genome shotgun (WGS) entry which is preliminary data.</text>
</comment>
<evidence type="ECO:0000256" key="3">
    <source>
        <dbReference type="ARBA" id="ARBA00038984"/>
    </source>
</evidence>
<dbReference type="Proteomes" id="UP000297595">
    <property type="component" value="Unassembled WGS sequence"/>
</dbReference>
<evidence type="ECO:0000256" key="4">
    <source>
        <dbReference type="ARBA" id="ARBA00042988"/>
    </source>
</evidence>
<dbReference type="AlphaFoldDB" id="A0A7C8PV72"/>
<dbReference type="Pfam" id="PF01408">
    <property type="entry name" value="GFO_IDH_MocA"/>
    <property type="match status" value="1"/>
</dbReference>
<evidence type="ECO:0000313" key="7">
    <source>
        <dbReference type="EMBL" id="TGJ71413.1"/>
    </source>
</evidence>
<dbReference type="Gene3D" id="3.30.360.10">
    <property type="entry name" value="Dihydrodipicolinate Reductase, domain 2"/>
    <property type="match status" value="1"/>
</dbReference>
<dbReference type="InterPro" id="IPR000683">
    <property type="entry name" value="Gfo/Idh/MocA-like_OxRdtase_N"/>
</dbReference>
<dbReference type="EMBL" id="SOZJ01000002">
    <property type="protein sequence ID" value="TGJ71413.1"/>
    <property type="molecule type" value="Genomic_DNA"/>
</dbReference>
<evidence type="ECO:0000256" key="5">
    <source>
        <dbReference type="ARBA" id="ARBA00049233"/>
    </source>
</evidence>
<comment type="catalytic activity">
    <reaction evidence="5">
        <text>D-xylose + NADP(+) = D-xylono-1,5-lactone + NADPH + H(+)</text>
        <dbReference type="Rhea" id="RHEA:22000"/>
        <dbReference type="ChEBI" id="CHEBI:15378"/>
        <dbReference type="ChEBI" id="CHEBI:15867"/>
        <dbReference type="ChEBI" id="CHEBI:53455"/>
        <dbReference type="ChEBI" id="CHEBI:57783"/>
        <dbReference type="ChEBI" id="CHEBI:58349"/>
        <dbReference type="EC" id="1.1.1.179"/>
    </reaction>
</comment>
<dbReference type="SUPFAM" id="SSF51735">
    <property type="entry name" value="NAD(P)-binding Rossmann-fold domains"/>
    <property type="match status" value="1"/>
</dbReference>
<protein>
    <recommendedName>
        <fullName evidence="3">D-xylose 1-dehydrogenase (NADP(+), D-xylono-1,5-lactone-forming)</fullName>
        <ecNumber evidence="3">1.1.1.179</ecNumber>
    </recommendedName>
    <alternativeName>
        <fullName evidence="4">D-xylose-NADP dehydrogenase</fullName>
    </alternativeName>
</protein>
<organism evidence="7 8">
    <name type="scientific">Orbilia oligospora</name>
    <name type="common">Nematode-trapping fungus</name>
    <name type="synonym">Arthrobotrys oligospora</name>
    <dbReference type="NCBI Taxonomy" id="2813651"/>
    <lineage>
        <taxon>Eukaryota</taxon>
        <taxon>Fungi</taxon>
        <taxon>Dikarya</taxon>
        <taxon>Ascomycota</taxon>
        <taxon>Pezizomycotina</taxon>
        <taxon>Orbiliomycetes</taxon>
        <taxon>Orbiliales</taxon>
        <taxon>Orbiliaceae</taxon>
        <taxon>Orbilia</taxon>
    </lineage>
</organism>
<reference evidence="7 8" key="1">
    <citation type="submission" date="2019-03" db="EMBL/GenBank/DDBJ databases">
        <title>Nematode-trapping fungi genome.</title>
        <authorList>
            <person name="Vidal-Diez De Ulzurrun G."/>
        </authorList>
    </citation>
    <scope>NUCLEOTIDE SEQUENCE [LARGE SCALE GENOMIC DNA]</scope>
    <source>
        <strain evidence="7 8">TWF154</strain>
    </source>
</reference>
<evidence type="ECO:0000256" key="2">
    <source>
        <dbReference type="ARBA" id="ARBA00023002"/>
    </source>
</evidence>
<feature type="domain" description="Gfo/Idh/MocA-like oxidoreductase N-terminal" evidence="6">
    <location>
        <begin position="77"/>
        <end position="209"/>
    </location>
</feature>
<dbReference type="InterPro" id="IPR050984">
    <property type="entry name" value="Gfo/Idh/MocA_domain"/>
</dbReference>
<sequence>MARGTTSPIDDCLGVSKKYIYIQRLMIDRISTSYKSLVPPSIDISPAIALDFAILKYPRAKFHSQTYTMAQELPTVRWGIVATGMISNWFVSDLLLPSWPNKRANHIIQSIGSSSIAKGQKFYDEYVHPNLSNNSSITPKIYASYAEVYNDPDVDVVYIGTPHSFHKQNCIDAINAGKHVLCEKAFTLTQADAKEVTALAREKGVFLMEAMWTRFYPLVKELRRLLYEEKVIGQVWRTFADFGLSYDVASLPDSSRLKDLSMGAGSLLDIGIYSLTWGLLTLEENVGKGEHPKVLAAQTLQGGVETLSSWILSYPSTGKHGILTSTTNVRTEKTFARVEGSKGFITVQGPTSSPESFIVKLHDEEGEGKLYEFEKPGRGFYWEADAVAVDVANGRKENETIPLAETERVMGILDEIRKQGGARFPSDTF</sequence>
<proteinExistence type="inferred from homology"/>
<dbReference type="Gene3D" id="3.40.50.720">
    <property type="entry name" value="NAD(P)-binding Rossmann-like Domain"/>
    <property type="match status" value="1"/>
</dbReference>
<dbReference type="GO" id="GO:0047837">
    <property type="term" value="F:D-xylose 1-dehydrogenase (NADP+) activity"/>
    <property type="evidence" value="ECO:0007669"/>
    <property type="project" value="UniProtKB-EC"/>
</dbReference>
<evidence type="ECO:0000313" key="8">
    <source>
        <dbReference type="Proteomes" id="UP000297595"/>
    </source>
</evidence>
<dbReference type="PANTHER" id="PTHR22604:SF105">
    <property type="entry name" value="TRANS-1,2-DIHYDROBENZENE-1,2-DIOL DEHYDROGENASE"/>
    <property type="match status" value="1"/>
</dbReference>
<comment type="similarity">
    <text evidence="1">Belongs to the Gfo/Idh/MocA family.</text>
</comment>
<dbReference type="PANTHER" id="PTHR22604">
    <property type="entry name" value="OXIDOREDUCTASES"/>
    <property type="match status" value="1"/>
</dbReference>
<dbReference type="SUPFAM" id="SSF55347">
    <property type="entry name" value="Glyceraldehyde-3-phosphate dehydrogenase-like, C-terminal domain"/>
    <property type="match status" value="1"/>
</dbReference>
<evidence type="ECO:0000256" key="1">
    <source>
        <dbReference type="ARBA" id="ARBA00010928"/>
    </source>
</evidence>
<keyword evidence="2" id="KW-0560">Oxidoreductase</keyword>
<gene>
    <name evidence="7" type="ORF">EYR41_003379</name>
</gene>
<name>A0A7C8PV72_ORBOL</name>